<dbReference type="Proteomes" id="UP001333110">
    <property type="component" value="Unassembled WGS sequence"/>
</dbReference>
<keyword evidence="10" id="KW-1185">Reference proteome</keyword>
<evidence type="ECO:0000256" key="2">
    <source>
        <dbReference type="ARBA" id="ARBA00022606"/>
    </source>
</evidence>
<dbReference type="Pfam" id="PF13853">
    <property type="entry name" value="7tm_4"/>
    <property type="match status" value="1"/>
</dbReference>
<gene>
    <name evidence="9" type="ORF">QYF61_002453</name>
</gene>
<evidence type="ECO:0000256" key="1">
    <source>
        <dbReference type="ARBA" id="ARBA00004141"/>
    </source>
</evidence>
<name>A0AAN7SIA4_MYCAM</name>
<keyword evidence="2" id="KW-0716">Sensory transduction</keyword>
<reference evidence="9 10" key="1">
    <citation type="journal article" date="2023" name="J. Hered.">
        <title>Chromosome-level genome of the wood stork (Mycteria americana) provides insight into avian chromosome evolution.</title>
        <authorList>
            <person name="Flamio R. Jr."/>
            <person name="Ramstad K.M."/>
        </authorList>
    </citation>
    <scope>NUCLEOTIDE SEQUENCE [LARGE SCALE GENOMIC DNA]</scope>
    <source>
        <strain evidence="9">JAX WOST 10</strain>
    </source>
</reference>
<accession>A0AAN7SIA4</accession>
<keyword evidence="6 8" id="KW-0472">Membrane</keyword>
<keyword evidence="3 8" id="KW-0812">Transmembrane</keyword>
<keyword evidence="5 8" id="KW-1133">Transmembrane helix</keyword>
<keyword evidence="4" id="KW-0552">Olfaction</keyword>
<dbReference type="PANTHER" id="PTHR26450:SF87">
    <property type="entry name" value="OLFACTORY RECEPTOR 51F2"/>
    <property type="match status" value="1"/>
</dbReference>
<evidence type="ECO:0000256" key="6">
    <source>
        <dbReference type="ARBA" id="ARBA00023136"/>
    </source>
</evidence>
<organism evidence="9 10">
    <name type="scientific">Mycteria americana</name>
    <name type="common">Wood stork</name>
    <dbReference type="NCBI Taxonomy" id="33587"/>
    <lineage>
        <taxon>Eukaryota</taxon>
        <taxon>Metazoa</taxon>
        <taxon>Chordata</taxon>
        <taxon>Craniata</taxon>
        <taxon>Vertebrata</taxon>
        <taxon>Euteleostomi</taxon>
        <taxon>Archelosauria</taxon>
        <taxon>Archosauria</taxon>
        <taxon>Dinosauria</taxon>
        <taxon>Saurischia</taxon>
        <taxon>Theropoda</taxon>
        <taxon>Coelurosauria</taxon>
        <taxon>Aves</taxon>
        <taxon>Neognathae</taxon>
        <taxon>Neoaves</taxon>
        <taxon>Aequornithes</taxon>
        <taxon>Ciconiiformes</taxon>
        <taxon>Ciconiidae</taxon>
        <taxon>Mycteria</taxon>
    </lineage>
</organism>
<keyword evidence="7" id="KW-0807">Transducer</keyword>
<feature type="transmembrane region" description="Helical" evidence="8">
    <location>
        <begin position="20"/>
        <end position="40"/>
    </location>
</feature>
<evidence type="ECO:0000256" key="5">
    <source>
        <dbReference type="ARBA" id="ARBA00022989"/>
    </source>
</evidence>
<feature type="transmembrane region" description="Helical" evidence="8">
    <location>
        <begin position="52"/>
        <end position="73"/>
    </location>
</feature>
<evidence type="ECO:0000256" key="3">
    <source>
        <dbReference type="ARBA" id="ARBA00022692"/>
    </source>
</evidence>
<dbReference type="GO" id="GO:0005886">
    <property type="term" value="C:plasma membrane"/>
    <property type="evidence" value="ECO:0007669"/>
    <property type="project" value="TreeGrafter"/>
</dbReference>
<dbReference type="PANTHER" id="PTHR26450">
    <property type="entry name" value="OLFACTORY RECEPTOR 56B1-RELATED"/>
    <property type="match status" value="1"/>
</dbReference>
<dbReference type="EMBL" id="JAUNZN010000001">
    <property type="protein sequence ID" value="KAK4829188.1"/>
    <property type="molecule type" value="Genomic_DNA"/>
</dbReference>
<evidence type="ECO:0000313" key="9">
    <source>
        <dbReference type="EMBL" id="KAK4829188.1"/>
    </source>
</evidence>
<dbReference type="SUPFAM" id="SSF81321">
    <property type="entry name" value="Family A G protein-coupled receptor-like"/>
    <property type="match status" value="1"/>
</dbReference>
<dbReference type="AlphaFoldDB" id="A0AAN7SIA4"/>
<evidence type="ECO:0000256" key="8">
    <source>
        <dbReference type="SAM" id="Phobius"/>
    </source>
</evidence>
<evidence type="ECO:0000313" key="10">
    <source>
        <dbReference type="Proteomes" id="UP001333110"/>
    </source>
</evidence>
<comment type="caution">
    <text evidence="9">The sequence shown here is derived from an EMBL/GenBank/DDBJ whole genome shotgun (WGS) entry which is preliminary data.</text>
</comment>
<protein>
    <recommendedName>
        <fullName evidence="11">G-protein coupled receptors family 1 profile domain-containing protein</fullName>
    </recommendedName>
</protein>
<proteinExistence type="predicted"/>
<dbReference type="GO" id="GO:0004984">
    <property type="term" value="F:olfactory receptor activity"/>
    <property type="evidence" value="ECO:0007669"/>
    <property type="project" value="InterPro"/>
</dbReference>
<dbReference type="GO" id="GO:0007186">
    <property type="term" value="P:G protein-coupled receptor signaling pathway"/>
    <property type="evidence" value="ECO:0007669"/>
    <property type="project" value="InterPro"/>
</dbReference>
<evidence type="ECO:0000256" key="4">
    <source>
        <dbReference type="ARBA" id="ARBA00022725"/>
    </source>
</evidence>
<sequence>MPITDHKGIPGMESGNLCLAIPFCCMYVISILGNMLSMLLSDSQEIRFDACLTQIFFIHCFSILDSGVLWAMAFDCFMATYNRLQYESILTNPS</sequence>
<comment type="subcellular location">
    <subcellularLocation>
        <location evidence="1">Membrane</location>
        <topology evidence="1">Multi-pass membrane protein</topology>
    </subcellularLocation>
</comment>
<evidence type="ECO:0000256" key="7">
    <source>
        <dbReference type="ARBA" id="ARBA00023224"/>
    </source>
</evidence>
<dbReference type="InterPro" id="IPR000725">
    <property type="entry name" value="Olfact_rcpt"/>
</dbReference>
<evidence type="ECO:0008006" key="11">
    <source>
        <dbReference type="Google" id="ProtNLM"/>
    </source>
</evidence>
<dbReference type="InterPro" id="IPR050402">
    <property type="entry name" value="OR51/52/56-like"/>
</dbReference>